<name>A0ABN7W4X9_GIGMA</name>
<proteinExistence type="predicted"/>
<reference evidence="2 3" key="1">
    <citation type="submission" date="2021-06" db="EMBL/GenBank/DDBJ databases">
        <authorList>
            <person name="Kallberg Y."/>
            <person name="Tangrot J."/>
            <person name="Rosling A."/>
        </authorList>
    </citation>
    <scope>NUCLEOTIDE SEQUENCE [LARGE SCALE GENOMIC DNA]</scope>
    <source>
        <strain evidence="2 3">120-4 pot B 10/14</strain>
    </source>
</reference>
<evidence type="ECO:0000313" key="2">
    <source>
        <dbReference type="EMBL" id="CAG8816236.1"/>
    </source>
</evidence>
<feature type="compositionally biased region" description="Polar residues" evidence="1">
    <location>
        <begin position="41"/>
        <end position="53"/>
    </location>
</feature>
<organism evidence="2 3">
    <name type="scientific">Gigaspora margarita</name>
    <dbReference type="NCBI Taxonomy" id="4874"/>
    <lineage>
        <taxon>Eukaryota</taxon>
        <taxon>Fungi</taxon>
        <taxon>Fungi incertae sedis</taxon>
        <taxon>Mucoromycota</taxon>
        <taxon>Glomeromycotina</taxon>
        <taxon>Glomeromycetes</taxon>
        <taxon>Diversisporales</taxon>
        <taxon>Gigasporaceae</taxon>
        <taxon>Gigaspora</taxon>
    </lineage>
</organism>
<accession>A0ABN7W4X9</accession>
<evidence type="ECO:0000313" key="3">
    <source>
        <dbReference type="Proteomes" id="UP000789901"/>
    </source>
</evidence>
<dbReference type="EMBL" id="CAJVQB010030939">
    <property type="protein sequence ID" value="CAG8816236.1"/>
    <property type="molecule type" value="Genomic_DNA"/>
</dbReference>
<comment type="caution">
    <text evidence="2">The sequence shown here is derived from an EMBL/GenBank/DDBJ whole genome shotgun (WGS) entry which is preliminary data.</text>
</comment>
<evidence type="ECO:0000256" key="1">
    <source>
        <dbReference type="SAM" id="MobiDB-lite"/>
    </source>
</evidence>
<feature type="region of interest" description="Disordered" evidence="1">
    <location>
        <begin position="41"/>
        <end position="65"/>
    </location>
</feature>
<gene>
    <name evidence="2" type="ORF">GMARGA_LOCUS26485</name>
</gene>
<keyword evidence="3" id="KW-1185">Reference proteome</keyword>
<dbReference type="Proteomes" id="UP000789901">
    <property type="component" value="Unassembled WGS sequence"/>
</dbReference>
<feature type="compositionally biased region" description="Basic and acidic residues" evidence="1">
    <location>
        <begin position="54"/>
        <end position="65"/>
    </location>
</feature>
<feature type="non-terminal residue" evidence="2">
    <location>
        <position position="65"/>
    </location>
</feature>
<protein>
    <submittedName>
        <fullName evidence="2">28693_t:CDS:1</fullName>
    </submittedName>
</protein>
<sequence length="65" mass="7909">MFKFNVEYKINIRKKIDHDKDQFIEKMLIENVESKSKQFNFLSMNENDPNINNDKSESAKKRRIE</sequence>